<dbReference type="Gene3D" id="3.40.50.10490">
    <property type="entry name" value="Glucose-6-phosphate isomerase like protein, domain 1"/>
    <property type="match status" value="1"/>
</dbReference>
<proteinExistence type="predicted"/>
<gene>
    <name evidence="1" type="ORF">GNF79_21570</name>
</gene>
<reference evidence="1" key="1">
    <citation type="submission" date="2019-11" db="EMBL/GenBank/DDBJ databases">
        <title>Characterization of Clostridium perfringens isolates from swine manure treated agricultural soils.</title>
        <authorList>
            <person name="Wushke S.T."/>
        </authorList>
    </citation>
    <scope>NUCLEOTIDE SEQUENCE</scope>
    <source>
        <strain evidence="1">X26</strain>
    </source>
</reference>
<dbReference type="Proteomes" id="UP001291306">
    <property type="component" value="Unassembled WGS sequence"/>
</dbReference>
<dbReference type="EMBL" id="WNVC01001584">
    <property type="protein sequence ID" value="MDZ5001591.1"/>
    <property type="molecule type" value="Genomic_DNA"/>
</dbReference>
<protein>
    <submittedName>
        <fullName evidence="1">SIS domain-containing protein</fullName>
    </submittedName>
</protein>
<dbReference type="AlphaFoldDB" id="A0AAW9IJ50"/>
<evidence type="ECO:0000313" key="2">
    <source>
        <dbReference type="Proteomes" id="UP001291306"/>
    </source>
</evidence>
<feature type="non-terminal residue" evidence="1">
    <location>
        <position position="46"/>
    </location>
</feature>
<organism evidence="1 2">
    <name type="scientific">Clostridium perfringens</name>
    <dbReference type="NCBI Taxonomy" id="1502"/>
    <lineage>
        <taxon>Bacteria</taxon>
        <taxon>Bacillati</taxon>
        <taxon>Bacillota</taxon>
        <taxon>Clostridia</taxon>
        <taxon>Eubacteriales</taxon>
        <taxon>Clostridiaceae</taxon>
        <taxon>Clostridium</taxon>
    </lineage>
</organism>
<comment type="caution">
    <text evidence="1">The sequence shown here is derived from an EMBL/GenBank/DDBJ whole genome shotgun (WGS) entry which is preliminary data.</text>
</comment>
<sequence>MLMDKYFENMKKVLVDIETSQREKIIEVSDEIAKRLAKGQAWHIMD</sequence>
<name>A0AAW9IJ50_CLOPF</name>
<evidence type="ECO:0000313" key="1">
    <source>
        <dbReference type="EMBL" id="MDZ5001591.1"/>
    </source>
</evidence>
<accession>A0AAW9IJ50</accession>